<dbReference type="InterPro" id="IPR039726">
    <property type="entry name" value="Prp40-like"/>
</dbReference>
<keyword evidence="1" id="KW-1185">Reference proteome</keyword>
<reference evidence="2" key="1">
    <citation type="submission" date="2025-08" db="UniProtKB">
        <authorList>
            <consortium name="RefSeq"/>
        </authorList>
    </citation>
    <scope>IDENTIFICATION</scope>
    <source>
        <tissue evidence="2">Muscle</tissue>
    </source>
</reference>
<evidence type="ECO:0000313" key="1">
    <source>
        <dbReference type="Proteomes" id="UP000694941"/>
    </source>
</evidence>
<evidence type="ECO:0000313" key="2">
    <source>
        <dbReference type="RefSeq" id="XP_013793268.2"/>
    </source>
</evidence>
<dbReference type="Gene3D" id="1.10.10.440">
    <property type="entry name" value="FF domain"/>
    <property type="match status" value="1"/>
</dbReference>
<dbReference type="GeneID" id="106477222"/>
<proteinExistence type="predicted"/>
<feature type="non-terminal residue" evidence="2">
    <location>
        <position position="94"/>
    </location>
</feature>
<dbReference type="SUPFAM" id="SSF81698">
    <property type="entry name" value="FF domain"/>
    <property type="match status" value="1"/>
</dbReference>
<dbReference type="InterPro" id="IPR036517">
    <property type="entry name" value="FF_domain_sf"/>
</dbReference>
<dbReference type="PANTHER" id="PTHR11864:SF0">
    <property type="entry name" value="PRP40 PRE-MRNA PROCESSING FACTOR 40 HOMOLOG A (YEAST)"/>
    <property type="match status" value="1"/>
</dbReference>
<organism evidence="1 2">
    <name type="scientific">Limulus polyphemus</name>
    <name type="common">Atlantic horseshoe crab</name>
    <dbReference type="NCBI Taxonomy" id="6850"/>
    <lineage>
        <taxon>Eukaryota</taxon>
        <taxon>Metazoa</taxon>
        <taxon>Ecdysozoa</taxon>
        <taxon>Arthropoda</taxon>
        <taxon>Chelicerata</taxon>
        <taxon>Merostomata</taxon>
        <taxon>Xiphosura</taxon>
        <taxon>Limulidae</taxon>
        <taxon>Limulus</taxon>
    </lineage>
</organism>
<name>A0ABM1C2Y3_LIMPO</name>
<sequence length="94" mass="11201">MLSTVRYRKAEQLFGELDVWKAVPERERKELYDDVLFFLAKREKEEAKALRKRNMRVLSDVLDSMTSITYRTTWQDAQQLLLDNPTFSEDAELL</sequence>
<gene>
    <name evidence="2" type="primary">LOC106477222</name>
</gene>
<dbReference type="PANTHER" id="PTHR11864">
    <property type="entry name" value="PRE-MRNA-PROCESSING PROTEIN PRP40"/>
    <property type="match status" value="1"/>
</dbReference>
<dbReference type="RefSeq" id="XP_013793268.2">
    <property type="nucleotide sequence ID" value="XM_013937814.2"/>
</dbReference>
<dbReference type="Proteomes" id="UP000694941">
    <property type="component" value="Unplaced"/>
</dbReference>
<accession>A0ABM1C2Y3</accession>
<protein>
    <submittedName>
        <fullName evidence="2">Pre-mRNA-processing factor 40 homolog B-like</fullName>
    </submittedName>
</protein>